<comment type="subcellular location">
    <subcellularLocation>
        <location evidence="1 7">Cell membrane</location>
        <topology evidence="1 7">Multi-pass membrane protein</topology>
    </subcellularLocation>
</comment>
<sequence>MLIYLLLRILSIIPMLLVASFIIFALLRLNGTDPVVQYLINSNLPQTPELVESLRHQFGLDKPVIQQYILWLQHAITLDFGNSFISGRNVSQDFIYFLPNTLLLVGFAFMLTLCISIPLGIFSAKYKDKLPDFLIRIVCFIGVCVPNFWLALMLIIVFSLYLGWLPALGLDDAKSFILPCISIALMSSCINTRLIRTNMLEIKKERHILYAKLRGLPTRNITFKHIFYNASLPIITAFGMHIGELIGGALLIENIFAIPGIGLYSLQGIANHDYPIIQCFVVVLCLIFIICNLLVDILLLVLDPRLRHQIISPRSSYG</sequence>
<dbReference type="Pfam" id="PF19300">
    <property type="entry name" value="BPD_transp_1_N"/>
    <property type="match status" value="1"/>
</dbReference>
<evidence type="ECO:0000256" key="7">
    <source>
        <dbReference type="RuleBase" id="RU363032"/>
    </source>
</evidence>
<dbReference type="PANTHER" id="PTHR43163:SF6">
    <property type="entry name" value="DIPEPTIDE TRANSPORT SYSTEM PERMEASE PROTEIN DPPB-RELATED"/>
    <property type="match status" value="1"/>
</dbReference>
<dbReference type="CDD" id="cd06261">
    <property type="entry name" value="TM_PBP2"/>
    <property type="match status" value="1"/>
</dbReference>
<feature type="transmembrane region" description="Helical" evidence="7">
    <location>
        <begin position="275"/>
        <end position="302"/>
    </location>
</feature>
<evidence type="ECO:0000256" key="1">
    <source>
        <dbReference type="ARBA" id="ARBA00004651"/>
    </source>
</evidence>
<dbReference type="Proteomes" id="UP000256424">
    <property type="component" value="Unassembled WGS sequence"/>
</dbReference>
<feature type="domain" description="ABC transmembrane type-1" evidence="8">
    <location>
        <begin position="98"/>
        <end position="295"/>
    </location>
</feature>
<keyword evidence="2 7" id="KW-0813">Transport</keyword>
<dbReference type="GO" id="GO:0071916">
    <property type="term" value="F:dipeptide transmembrane transporter activity"/>
    <property type="evidence" value="ECO:0007669"/>
    <property type="project" value="TreeGrafter"/>
</dbReference>
<keyword evidence="3" id="KW-1003">Cell membrane</keyword>
<feature type="transmembrane region" description="Helical" evidence="7">
    <location>
        <begin position="94"/>
        <end position="121"/>
    </location>
</feature>
<protein>
    <submittedName>
        <fullName evidence="9">Nickel ABC transporter permease subunit NikB</fullName>
    </submittedName>
</protein>
<evidence type="ECO:0000256" key="4">
    <source>
        <dbReference type="ARBA" id="ARBA00022692"/>
    </source>
</evidence>
<dbReference type="Gene3D" id="1.10.3720.10">
    <property type="entry name" value="MetI-like"/>
    <property type="match status" value="1"/>
</dbReference>
<feature type="transmembrane region" description="Helical" evidence="7">
    <location>
        <begin position="176"/>
        <end position="195"/>
    </location>
</feature>
<evidence type="ECO:0000256" key="6">
    <source>
        <dbReference type="ARBA" id="ARBA00023136"/>
    </source>
</evidence>
<dbReference type="InterPro" id="IPR035906">
    <property type="entry name" value="MetI-like_sf"/>
</dbReference>
<keyword evidence="4 7" id="KW-0812">Transmembrane</keyword>
<feature type="transmembrane region" description="Helical" evidence="7">
    <location>
        <begin position="133"/>
        <end position="164"/>
    </location>
</feature>
<dbReference type="PROSITE" id="PS50928">
    <property type="entry name" value="ABC_TM1"/>
    <property type="match status" value="1"/>
</dbReference>
<keyword evidence="5 7" id="KW-1133">Transmembrane helix</keyword>
<proteinExistence type="inferred from homology"/>
<organism evidence="9 10">
    <name type="scientific">Helicobacter aurati</name>
    <dbReference type="NCBI Taxonomy" id="137778"/>
    <lineage>
        <taxon>Bacteria</taxon>
        <taxon>Pseudomonadati</taxon>
        <taxon>Campylobacterota</taxon>
        <taxon>Epsilonproteobacteria</taxon>
        <taxon>Campylobacterales</taxon>
        <taxon>Helicobacteraceae</taxon>
        <taxon>Helicobacter</taxon>
    </lineage>
</organism>
<reference evidence="9 10" key="1">
    <citation type="submission" date="2018-04" db="EMBL/GenBank/DDBJ databases">
        <title>Novel Campyloabacter and Helicobacter Species and Strains.</title>
        <authorList>
            <person name="Mannion A.J."/>
            <person name="Shen Z."/>
            <person name="Fox J.G."/>
        </authorList>
    </citation>
    <scope>NUCLEOTIDE SEQUENCE [LARGE SCALE GENOMIC DNA]</scope>
    <source>
        <strain evidence="9 10">MIT 97-5075</strain>
    </source>
</reference>
<evidence type="ECO:0000256" key="2">
    <source>
        <dbReference type="ARBA" id="ARBA00022448"/>
    </source>
</evidence>
<dbReference type="InterPro" id="IPR000515">
    <property type="entry name" value="MetI-like"/>
</dbReference>
<evidence type="ECO:0000256" key="5">
    <source>
        <dbReference type="ARBA" id="ARBA00022989"/>
    </source>
</evidence>
<comment type="similarity">
    <text evidence="7">Belongs to the binding-protein-dependent transport system permease family.</text>
</comment>
<keyword evidence="10" id="KW-1185">Reference proteome</keyword>
<feature type="transmembrane region" description="Helical" evidence="7">
    <location>
        <begin position="5"/>
        <end position="27"/>
    </location>
</feature>
<dbReference type="RefSeq" id="WP_104762761.1">
    <property type="nucleotide sequence ID" value="NZ_FZPM01000007.1"/>
</dbReference>
<dbReference type="OrthoDB" id="9778910at2"/>
<dbReference type="GO" id="GO:0005886">
    <property type="term" value="C:plasma membrane"/>
    <property type="evidence" value="ECO:0007669"/>
    <property type="project" value="UniProtKB-SubCell"/>
</dbReference>
<name>A0A3D8IYG6_9HELI</name>
<dbReference type="InterPro" id="IPR045621">
    <property type="entry name" value="BPD_transp_1_N"/>
</dbReference>
<dbReference type="Pfam" id="PF00528">
    <property type="entry name" value="BPD_transp_1"/>
    <property type="match status" value="1"/>
</dbReference>
<evidence type="ECO:0000259" key="8">
    <source>
        <dbReference type="PROSITE" id="PS50928"/>
    </source>
</evidence>
<evidence type="ECO:0000313" key="9">
    <source>
        <dbReference type="EMBL" id="RDU70309.1"/>
    </source>
</evidence>
<evidence type="ECO:0000313" key="10">
    <source>
        <dbReference type="Proteomes" id="UP000256424"/>
    </source>
</evidence>
<gene>
    <name evidence="9" type="ORF">CQA66_08505</name>
</gene>
<evidence type="ECO:0000256" key="3">
    <source>
        <dbReference type="ARBA" id="ARBA00022475"/>
    </source>
</evidence>
<dbReference type="AlphaFoldDB" id="A0A3D8IYG6"/>
<dbReference type="PANTHER" id="PTHR43163">
    <property type="entry name" value="DIPEPTIDE TRANSPORT SYSTEM PERMEASE PROTEIN DPPB-RELATED"/>
    <property type="match status" value="1"/>
</dbReference>
<dbReference type="EMBL" id="NXLW01000021">
    <property type="protein sequence ID" value="RDU70309.1"/>
    <property type="molecule type" value="Genomic_DNA"/>
</dbReference>
<feature type="transmembrane region" description="Helical" evidence="7">
    <location>
        <begin position="245"/>
        <end position="269"/>
    </location>
</feature>
<accession>A0A3D8IYG6</accession>
<comment type="caution">
    <text evidence="9">The sequence shown here is derived from an EMBL/GenBank/DDBJ whole genome shotgun (WGS) entry which is preliminary data.</text>
</comment>
<dbReference type="SUPFAM" id="SSF161098">
    <property type="entry name" value="MetI-like"/>
    <property type="match status" value="1"/>
</dbReference>
<keyword evidence="6 7" id="KW-0472">Membrane</keyword>